<dbReference type="Proteomes" id="UP000271974">
    <property type="component" value="Unassembled WGS sequence"/>
</dbReference>
<dbReference type="STRING" id="188477.A0A433TP07"/>
<organism evidence="2 3">
    <name type="scientific">Elysia chlorotica</name>
    <name type="common">Eastern emerald elysia</name>
    <name type="synonym">Sea slug</name>
    <dbReference type="NCBI Taxonomy" id="188477"/>
    <lineage>
        <taxon>Eukaryota</taxon>
        <taxon>Metazoa</taxon>
        <taxon>Spiralia</taxon>
        <taxon>Lophotrochozoa</taxon>
        <taxon>Mollusca</taxon>
        <taxon>Gastropoda</taxon>
        <taxon>Heterobranchia</taxon>
        <taxon>Euthyneura</taxon>
        <taxon>Panpulmonata</taxon>
        <taxon>Sacoglossa</taxon>
        <taxon>Placobranchoidea</taxon>
        <taxon>Plakobranchidae</taxon>
        <taxon>Elysia</taxon>
    </lineage>
</organism>
<reference evidence="2 3" key="1">
    <citation type="submission" date="2019-01" db="EMBL/GenBank/DDBJ databases">
        <title>A draft genome assembly of the solar-powered sea slug Elysia chlorotica.</title>
        <authorList>
            <person name="Cai H."/>
            <person name="Li Q."/>
            <person name="Fang X."/>
            <person name="Li J."/>
            <person name="Curtis N.E."/>
            <person name="Altenburger A."/>
            <person name="Shibata T."/>
            <person name="Feng M."/>
            <person name="Maeda T."/>
            <person name="Schwartz J.A."/>
            <person name="Shigenobu S."/>
            <person name="Lundholm N."/>
            <person name="Nishiyama T."/>
            <person name="Yang H."/>
            <person name="Hasebe M."/>
            <person name="Li S."/>
            <person name="Pierce S.K."/>
            <person name="Wang J."/>
        </authorList>
    </citation>
    <scope>NUCLEOTIDE SEQUENCE [LARGE SCALE GENOMIC DNA]</scope>
    <source>
        <strain evidence="2">EC2010</strain>
        <tissue evidence="2">Whole organism of an adult</tissue>
    </source>
</reference>
<protein>
    <submittedName>
        <fullName evidence="2">Uncharacterized protein</fullName>
    </submittedName>
</protein>
<dbReference type="OrthoDB" id="406368at2759"/>
<feature type="compositionally biased region" description="Acidic residues" evidence="1">
    <location>
        <begin position="36"/>
        <end position="45"/>
    </location>
</feature>
<feature type="region of interest" description="Disordered" evidence="1">
    <location>
        <begin position="1"/>
        <end position="229"/>
    </location>
</feature>
<name>A0A433TP07_ELYCH</name>
<evidence type="ECO:0000256" key="1">
    <source>
        <dbReference type="SAM" id="MobiDB-lite"/>
    </source>
</evidence>
<comment type="caution">
    <text evidence="2">The sequence shown here is derived from an EMBL/GenBank/DDBJ whole genome shotgun (WGS) entry which is preliminary data.</text>
</comment>
<proteinExistence type="predicted"/>
<gene>
    <name evidence="2" type="ORF">EGW08_008983</name>
</gene>
<sequence length="392" mass="42947">MTMFGSQKKKLGDEMDPVKQNDVIESQDASANPADDLQESTDVNDENNNVISENENNNMAAEESSALEANTQEEKNGGKDEGVVEADGPALSEEKDDPEKRKSDANVDPDPNKEETPAEELQGLEKEANLETTEPENPVEITEGKDANVKDMGNSEHPPGPKSPDDNKATNEQLAEAEVAADDAPDEKSLGDSNAEDSLVPTPTPATKIRLNTRKHTTTPADDSGLAQPVLPTINKGQANVHQMTTSITHARRKQDGLLPLSRQPVRNRVPPKLVRLATVTVSPAKSRPNKTASLYYEEPRRPTKVITWDQATNHRPPLRIDMEGPGPCSYSPLNKPLGETNAPCFTFGTKCYPEKDGGARTSWGKSWFQSHHLWHSKADYSREGSERVRCT</sequence>
<dbReference type="AlphaFoldDB" id="A0A433TP07"/>
<accession>A0A433TP07</accession>
<feature type="compositionally biased region" description="Basic and acidic residues" evidence="1">
    <location>
        <begin position="72"/>
        <end position="82"/>
    </location>
</feature>
<feature type="compositionally biased region" description="Basic and acidic residues" evidence="1">
    <location>
        <begin position="97"/>
        <end position="116"/>
    </location>
</feature>
<evidence type="ECO:0000313" key="2">
    <source>
        <dbReference type="EMBL" id="RUS83260.1"/>
    </source>
</evidence>
<feature type="compositionally biased region" description="Basic and acidic residues" evidence="1">
    <location>
        <begin position="10"/>
        <end position="19"/>
    </location>
</feature>
<feature type="compositionally biased region" description="Low complexity" evidence="1">
    <location>
        <begin position="46"/>
        <end position="70"/>
    </location>
</feature>
<keyword evidence="3" id="KW-1185">Reference proteome</keyword>
<evidence type="ECO:0000313" key="3">
    <source>
        <dbReference type="Proteomes" id="UP000271974"/>
    </source>
</evidence>
<dbReference type="EMBL" id="RQTK01000251">
    <property type="protein sequence ID" value="RUS83260.1"/>
    <property type="molecule type" value="Genomic_DNA"/>
</dbReference>